<dbReference type="InterPro" id="IPR007110">
    <property type="entry name" value="Ig-like_dom"/>
</dbReference>
<keyword evidence="1" id="KW-0472">Membrane</keyword>
<dbReference type="GO" id="GO:1990782">
    <property type="term" value="F:protein tyrosine kinase binding"/>
    <property type="evidence" value="ECO:0007669"/>
    <property type="project" value="TreeGrafter"/>
</dbReference>
<dbReference type="GeneTree" id="ENSGT01140000282606"/>
<keyword evidence="1" id="KW-0812">Transmembrane</keyword>
<organism evidence="4 5">
    <name type="scientific">Oncorhynchus tshawytscha</name>
    <name type="common">Chinook salmon</name>
    <name type="synonym">Salmo tshawytscha</name>
    <dbReference type="NCBI Taxonomy" id="74940"/>
    <lineage>
        <taxon>Eukaryota</taxon>
        <taxon>Metazoa</taxon>
        <taxon>Chordata</taxon>
        <taxon>Craniata</taxon>
        <taxon>Vertebrata</taxon>
        <taxon>Euteleostomi</taxon>
        <taxon>Actinopterygii</taxon>
        <taxon>Neopterygii</taxon>
        <taxon>Teleostei</taxon>
        <taxon>Protacanthopterygii</taxon>
        <taxon>Salmoniformes</taxon>
        <taxon>Salmonidae</taxon>
        <taxon>Salmoninae</taxon>
        <taxon>Oncorhynchus</taxon>
    </lineage>
</organism>
<keyword evidence="5" id="KW-1185">Reference proteome</keyword>
<dbReference type="GO" id="GO:0035723">
    <property type="term" value="P:interleukin-15-mediated signaling pathway"/>
    <property type="evidence" value="ECO:0007669"/>
    <property type="project" value="TreeGrafter"/>
</dbReference>
<proteinExistence type="predicted"/>
<dbReference type="GO" id="GO:0009897">
    <property type="term" value="C:external side of plasma membrane"/>
    <property type="evidence" value="ECO:0007669"/>
    <property type="project" value="TreeGrafter"/>
</dbReference>
<keyword evidence="1" id="KW-1133">Transmembrane helix</keyword>
<evidence type="ECO:0000313" key="5">
    <source>
        <dbReference type="Proteomes" id="UP000694402"/>
    </source>
</evidence>
<dbReference type="CDD" id="cd00096">
    <property type="entry name" value="Ig"/>
    <property type="match status" value="1"/>
</dbReference>
<name>A0A8C8C7F5_ONCTS</name>
<dbReference type="RefSeq" id="XP_024234208.1">
    <property type="nucleotide sequence ID" value="XM_024378440.2"/>
</dbReference>
<accession>A0A8C8C7F5</accession>
<reference evidence="4" key="2">
    <citation type="submission" date="2025-09" db="UniProtKB">
        <authorList>
            <consortium name="Ensembl"/>
        </authorList>
    </citation>
    <scope>IDENTIFICATION</scope>
</reference>
<dbReference type="Proteomes" id="UP000694402">
    <property type="component" value="Unassembled WGS sequence"/>
</dbReference>
<feature type="domain" description="Ig-like" evidence="3">
    <location>
        <begin position="10"/>
        <end position="122"/>
    </location>
</feature>
<gene>
    <name evidence="4" type="primary">LOC112217854</name>
</gene>
<dbReference type="GO" id="GO:0042110">
    <property type="term" value="P:T cell activation"/>
    <property type="evidence" value="ECO:0007669"/>
    <property type="project" value="TreeGrafter"/>
</dbReference>
<protein>
    <recommendedName>
        <fullName evidence="3">Ig-like domain-containing protein</fullName>
    </recommendedName>
</protein>
<evidence type="ECO:0000256" key="1">
    <source>
        <dbReference type="SAM" id="Phobius"/>
    </source>
</evidence>
<dbReference type="SMART" id="SM00409">
    <property type="entry name" value="IG"/>
    <property type="match status" value="1"/>
</dbReference>
<evidence type="ECO:0000259" key="3">
    <source>
        <dbReference type="PROSITE" id="PS50835"/>
    </source>
</evidence>
<dbReference type="InterPro" id="IPR003599">
    <property type="entry name" value="Ig_sub"/>
</dbReference>
<dbReference type="SMART" id="SM00408">
    <property type="entry name" value="IGc2"/>
    <property type="match status" value="1"/>
</dbReference>
<dbReference type="GO" id="GO:0045121">
    <property type="term" value="C:membrane raft"/>
    <property type="evidence" value="ECO:0007669"/>
    <property type="project" value="TreeGrafter"/>
</dbReference>
<evidence type="ECO:0000313" key="4">
    <source>
        <dbReference type="Ensembl" id="ENSOTSP00005007957.1"/>
    </source>
</evidence>
<dbReference type="GO" id="GO:0042289">
    <property type="term" value="F:MHC class II protein binding"/>
    <property type="evidence" value="ECO:0007669"/>
    <property type="project" value="TreeGrafter"/>
</dbReference>
<dbReference type="PROSITE" id="PS50835">
    <property type="entry name" value="IG_LIKE"/>
    <property type="match status" value="1"/>
</dbReference>
<dbReference type="Pfam" id="PF07686">
    <property type="entry name" value="V-set"/>
    <property type="match status" value="1"/>
</dbReference>
<feature type="transmembrane region" description="Helical" evidence="1">
    <location>
        <begin position="247"/>
        <end position="268"/>
    </location>
</feature>
<dbReference type="PANTHER" id="PTHR11422">
    <property type="entry name" value="T-CELL SURFACE GLYCOPROTEIN CD4"/>
    <property type="match status" value="1"/>
</dbReference>
<dbReference type="InterPro" id="IPR036179">
    <property type="entry name" value="Ig-like_dom_sf"/>
</dbReference>
<dbReference type="InterPro" id="IPR013783">
    <property type="entry name" value="Ig-like_fold"/>
</dbReference>
<dbReference type="GO" id="GO:0070374">
    <property type="term" value="P:positive regulation of ERK1 and ERK2 cascade"/>
    <property type="evidence" value="ECO:0007669"/>
    <property type="project" value="TreeGrafter"/>
</dbReference>
<dbReference type="Ensembl" id="ENSOTST00005008777.2">
    <property type="protein sequence ID" value="ENSOTSP00005007957.1"/>
    <property type="gene ID" value="ENSOTSG00005004402.2"/>
</dbReference>
<dbReference type="InterPro" id="IPR003598">
    <property type="entry name" value="Ig_sub2"/>
</dbReference>
<dbReference type="Gene3D" id="2.60.40.10">
    <property type="entry name" value="Immunoglobulins"/>
    <property type="match status" value="1"/>
</dbReference>
<feature type="signal peptide" evidence="2">
    <location>
        <begin position="1"/>
        <end position="23"/>
    </location>
</feature>
<dbReference type="InterPro" id="IPR013106">
    <property type="entry name" value="Ig_V-set"/>
</dbReference>
<reference evidence="4" key="1">
    <citation type="submission" date="2025-08" db="UniProtKB">
        <authorList>
            <consortium name="Ensembl"/>
        </authorList>
    </citation>
    <scope>IDENTIFICATION</scope>
</reference>
<dbReference type="GeneID" id="112217854"/>
<dbReference type="KEGG" id="otw:112217854"/>
<dbReference type="AlphaFoldDB" id="A0A8C8C7F5"/>
<feature type="chain" id="PRO_5034775884" description="Ig-like domain-containing protein" evidence="2">
    <location>
        <begin position="24"/>
        <end position="327"/>
    </location>
</feature>
<sequence>MAGAHHTLIPLLILKLINAGVHGKQLSQYVNEGADVSLLCDNVVNSDCSLIMWLHSRESFPNAIQEVYNGKVKVNSKRAKKLSVDADCSLHIHNVTAEDAGRYTCRILKHQNPFSDTDTYLSVLTISLSTLLTYLKPDRPVTIRCSLHTNEGRGKCRLFHNSEVHLSWIDETGRKLQGDSRYQLTGPRCDITLTVTFQKEDNNRKWTCTLTEKGNMKISIDFTSTFSDIKDTDDDGGEENDGLKQSLLIWVPMGVVVCVAMCVTAVTFRRRAYYVSGNQMPVNPGNMVQANNRDEQRADITYAEFNLPTSRRMVEKDQQTEYATIRT</sequence>
<evidence type="ECO:0000256" key="2">
    <source>
        <dbReference type="SAM" id="SignalP"/>
    </source>
</evidence>
<dbReference type="PANTHER" id="PTHR11422:SF5">
    <property type="entry name" value="DIVERSE IMMUNOGLOBULIN DOMAIN-CONTAINING PROTEIN 1.1 ISOFORM X1-RELATED"/>
    <property type="match status" value="1"/>
</dbReference>
<keyword evidence="2" id="KW-0732">Signal</keyword>
<dbReference type="SUPFAM" id="SSF48726">
    <property type="entry name" value="Immunoglobulin"/>
    <property type="match status" value="1"/>
</dbReference>